<gene>
    <name evidence="3" type="ORF">HNR10_002246</name>
</gene>
<feature type="transmembrane region" description="Helical" evidence="2">
    <location>
        <begin position="67"/>
        <end position="87"/>
    </location>
</feature>
<comment type="caution">
    <text evidence="3">The sequence shown here is derived from an EMBL/GenBank/DDBJ whole genome shotgun (WGS) entry which is preliminary data.</text>
</comment>
<feature type="region of interest" description="Disordered" evidence="1">
    <location>
        <begin position="96"/>
        <end position="136"/>
    </location>
</feature>
<sequence length="136" mass="14219">MIREGQGARLPRIVLFVLGGTLIVLGVLAVGYGAWAWAESRAYLAEVAASGQTVEAFDGANFVMSSAGLFLLIGLLLVANGGLFLVAGHLLPRPAVPDSTVPAEPDPAESDTAESDTARPVSREDDLDDLLDEIET</sequence>
<proteinExistence type="predicted"/>
<feature type="compositionally biased region" description="Acidic residues" evidence="1">
    <location>
        <begin position="125"/>
        <end position="136"/>
    </location>
</feature>
<feature type="transmembrane region" description="Helical" evidence="2">
    <location>
        <begin position="12"/>
        <end position="35"/>
    </location>
</feature>
<accession>A0A7Z0JAF1</accession>
<dbReference type="AlphaFoldDB" id="A0A7Z0JAF1"/>
<evidence type="ECO:0000313" key="4">
    <source>
        <dbReference type="Proteomes" id="UP000572051"/>
    </source>
</evidence>
<keyword evidence="2" id="KW-0472">Membrane</keyword>
<evidence type="ECO:0000256" key="2">
    <source>
        <dbReference type="SAM" id="Phobius"/>
    </source>
</evidence>
<reference evidence="3 4" key="1">
    <citation type="submission" date="2020-07" db="EMBL/GenBank/DDBJ databases">
        <title>Sequencing the genomes of 1000 actinobacteria strains.</title>
        <authorList>
            <person name="Klenk H.-P."/>
        </authorList>
    </citation>
    <scope>NUCLEOTIDE SEQUENCE [LARGE SCALE GENOMIC DNA]</scope>
    <source>
        <strain evidence="3 4">DSM 44442</strain>
    </source>
</reference>
<keyword evidence="2" id="KW-1133">Transmembrane helix</keyword>
<keyword evidence="2" id="KW-0812">Transmembrane</keyword>
<evidence type="ECO:0000256" key="1">
    <source>
        <dbReference type="SAM" id="MobiDB-lite"/>
    </source>
</evidence>
<dbReference type="Proteomes" id="UP000572051">
    <property type="component" value="Unassembled WGS sequence"/>
</dbReference>
<evidence type="ECO:0000313" key="3">
    <source>
        <dbReference type="EMBL" id="NYJ34365.1"/>
    </source>
</evidence>
<name>A0A7Z0JAF1_9ACTN</name>
<protein>
    <submittedName>
        <fullName evidence="3">Uncharacterized protein</fullName>
    </submittedName>
</protein>
<dbReference type="RefSeq" id="WP_179822969.1">
    <property type="nucleotide sequence ID" value="NZ_JACCFS010000001.1"/>
</dbReference>
<dbReference type="EMBL" id="JACCFS010000001">
    <property type="protein sequence ID" value="NYJ34365.1"/>
    <property type="molecule type" value="Genomic_DNA"/>
</dbReference>
<keyword evidence="4" id="KW-1185">Reference proteome</keyword>
<organism evidence="3 4">
    <name type="scientific">Nocardiopsis aegyptia</name>
    <dbReference type="NCBI Taxonomy" id="220378"/>
    <lineage>
        <taxon>Bacteria</taxon>
        <taxon>Bacillati</taxon>
        <taxon>Actinomycetota</taxon>
        <taxon>Actinomycetes</taxon>
        <taxon>Streptosporangiales</taxon>
        <taxon>Nocardiopsidaceae</taxon>
        <taxon>Nocardiopsis</taxon>
    </lineage>
</organism>